<comment type="caution">
    <text evidence="2">The sequence shown here is derived from an EMBL/GenBank/DDBJ whole genome shotgun (WGS) entry which is preliminary data.</text>
</comment>
<accession>A0A9Q1EGL7</accession>
<reference evidence="2" key="1">
    <citation type="journal article" date="2023" name="Science">
        <title>Genome structures resolve the early diversification of teleost fishes.</title>
        <authorList>
            <person name="Parey E."/>
            <person name="Louis A."/>
            <person name="Montfort J."/>
            <person name="Bouchez O."/>
            <person name="Roques C."/>
            <person name="Iampietro C."/>
            <person name="Lluch J."/>
            <person name="Castinel A."/>
            <person name="Donnadieu C."/>
            <person name="Desvignes T."/>
            <person name="Floi Bucao C."/>
            <person name="Jouanno E."/>
            <person name="Wen M."/>
            <person name="Mejri S."/>
            <person name="Dirks R."/>
            <person name="Jansen H."/>
            <person name="Henkel C."/>
            <person name="Chen W.J."/>
            <person name="Zahm M."/>
            <person name="Cabau C."/>
            <person name="Klopp C."/>
            <person name="Thompson A.W."/>
            <person name="Robinson-Rechavi M."/>
            <person name="Braasch I."/>
            <person name="Lecointre G."/>
            <person name="Bobe J."/>
            <person name="Postlethwait J.H."/>
            <person name="Berthelot C."/>
            <person name="Roest Crollius H."/>
            <person name="Guiguen Y."/>
        </authorList>
    </citation>
    <scope>NUCLEOTIDE SEQUENCE</scope>
    <source>
        <strain evidence="2">WJC10195</strain>
    </source>
</reference>
<proteinExistence type="predicted"/>
<evidence type="ECO:0000256" key="1">
    <source>
        <dbReference type="SAM" id="MobiDB-lite"/>
    </source>
</evidence>
<gene>
    <name evidence="2" type="ORF">SKAU_G00373850</name>
</gene>
<feature type="region of interest" description="Disordered" evidence="1">
    <location>
        <begin position="1"/>
        <end position="20"/>
    </location>
</feature>
<name>A0A9Q1EGL7_SYNKA</name>
<organism evidence="2 3">
    <name type="scientific">Synaphobranchus kaupii</name>
    <name type="common">Kaup's arrowtooth eel</name>
    <dbReference type="NCBI Taxonomy" id="118154"/>
    <lineage>
        <taxon>Eukaryota</taxon>
        <taxon>Metazoa</taxon>
        <taxon>Chordata</taxon>
        <taxon>Craniata</taxon>
        <taxon>Vertebrata</taxon>
        <taxon>Euteleostomi</taxon>
        <taxon>Actinopterygii</taxon>
        <taxon>Neopterygii</taxon>
        <taxon>Teleostei</taxon>
        <taxon>Anguilliformes</taxon>
        <taxon>Synaphobranchidae</taxon>
        <taxon>Synaphobranchus</taxon>
    </lineage>
</organism>
<evidence type="ECO:0000313" key="3">
    <source>
        <dbReference type="Proteomes" id="UP001152622"/>
    </source>
</evidence>
<keyword evidence="3" id="KW-1185">Reference proteome</keyword>
<dbReference type="Proteomes" id="UP001152622">
    <property type="component" value="Chromosome 18"/>
</dbReference>
<sequence>MHSDRLEGGGVTLGNPQKQGPECSMCHGPALCVPTLQSRLTDRPGALREEAICQGSSSAAEAGAFFGGRLRLRAAP</sequence>
<dbReference type="AlphaFoldDB" id="A0A9Q1EGL7"/>
<dbReference type="EMBL" id="JAINUF010000018">
    <property type="protein sequence ID" value="KAJ8338419.1"/>
    <property type="molecule type" value="Genomic_DNA"/>
</dbReference>
<protein>
    <submittedName>
        <fullName evidence="2">Uncharacterized protein</fullName>
    </submittedName>
</protein>
<evidence type="ECO:0000313" key="2">
    <source>
        <dbReference type="EMBL" id="KAJ8338419.1"/>
    </source>
</evidence>